<dbReference type="Pfam" id="PF12697">
    <property type="entry name" value="Abhydrolase_6"/>
    <property type="match status" value="1"/>
</dbReference>
<accession>A0ABS0CR76</accession>
<dbReference type="SUPFAM" id="SSF53474">
    <property type="entry name" value="alpha/beta-Hydrolases"/>
    <property type="match status" value="1"/>
</dbReference>
<dbReference type="PANTHER" id="PTHR37017:SF11">
    <property type="entry name" value="ESTERASE_LIPASE_THIOESTERASE DOMAIN-CONTAINING PROTEIN"/>
    <property type="match status" value="1"/>
</dbReference>
<feature type="domain" description="AB hydrolase-1" evidence="1">
    <location>
        <begin position="28"/>
        <end position="249"/>
    </location>
</feature>
<dbReference type="InterPro" id="IPR029058">
    <property type="entry name" value="AB_hydrolase_fold"/>
</dbReference>
<evidence type="ECO:0000259" key="1">
    <source>
        <dbReference type="Pfam" id="PF12697"/>
    </source>
</evidence>
<gene>
    <name evidence="2" type="ORF">IU459_16445</name>
</gene>
<dbReference type="Gene3D" id="3.40.50.1820">
    <property type="entry name" value="alpha/beta hydrolase"/>
    <property type="match status" value="1"/>
</dbReference>
<dbReference type="Proteomes" id="UP000702209">
    <property type="component" value="Unassembled WGS sequence"/>
</dbReference>
<dbReference type="InterPro" id="IPR052897">
    <property type="entry name" value="Sec-Metab_Biosynth_Hydrolase"/>
</dbReference>
<organism evidence="2 3">
    <name type="scientific">Nocardia amamiensis</name>
    <dbReference type="NCBI Taxonomy" id="404578"/>
    <lineage>
        <taxon>Bacteria</taxon>
        <taxon>Bacillati</taxon>
        <taxon>Actinomycetota</taxon>
        <taxon>Actinomycetes</taxon>
        <taxon>Mycobacteriales</taxon>
        <taxon>Nocardiaceae</taxon>
        <taxon>Nocardia</taxon>
    </lineage>
</organism>
<dbReference type="EMBL" id="JADLQX010000011">
    <property type="protein sequence ID" value="MBF6299119.1"/>
    <property type="molecule type" value="Genomic_DNA"/>
</dbReference>
<protein>
    <submittedName>
        <fullName evidence="2">Alpha/beta hydrolase</fullName>
    </submittedName>
</protein>
<comment type="caution">
    <text evidence="2">The sequence shown here is derived from an EMBL/GenBank/DDBJ whole genome shotgun (WGS) entry which is preliminary data.</text>
</comment>
<evidence type="ECO:0000313" key="3">
    <source>
        <dbReference type="Proteomes" id="UP000702209"/>
    </source>
</evidence>
<reference evidence="2 3" key="1">
    <citation type="submission" date="2020-10" db="EMBL/GenBank/DDBJ databases">
        <title>Identification of Nocardia species via Next-generation sequencing and recognition of intraspecies genetic diversity.</title>
        <authorList>
            <person name="Li P."/>
            <person name="Li P."/>
            <person name="Lu B."/>
        </authorList>
    </citation>
    <scope>NUCLEOTIDE SEQUENCE [LARGE SCALE GENOMIC DNA]</scope>
    <source>
        <strain evidence="2 3">BJ06-0157</strain>
    </source>
</reference>
<dbReference type="GO" id="GO:0016787">
    <property type="term" value="F:hydrolase activity"/>
    <property type="evidence" value="ECO:0007669"/>
    <property type="project" value="UniProtKB-KW"/>
</dbReference>
<name>A0ABS0CR76_9NOCA</name>
<proteinExistence type="predicted"/>
<dbReference type="PANTHER" id="PTHR37017">
    <property type="entry name" value="AB HYDROLASE-1 DOMAIN-CONTAINING PROTEIN-RELATED"/>
    <property type="match status" value="1"/>
</dbReference>
<dbReference type="InterPro" id="IPR000073">
    <property type="entry name" value="AB_hydrolase_1"/>
</dbReference>
<keyword evidence="3" id="KW-1185">Reference proteome</keyword>
<sequence>MTRPRSVPITEFEGATLVSTDSAAAPTIVLVHGAFADSSSWNGVVERLRAQGYPVISAANPLRGLDSDAAYVASVLDGIEGPCVLVGHSYGGSVITVAAAAKSNVNALVYIAAFIPDEGESALQLTDKFPGSTLGPTTRPASYPLTDGGTGTELYIRQEEFHQQFAADVSAATAELMAATQRPVALDALQQPASATAWRNVPAFALVTTEDTNIPVQAQRFMAERAGAHTVELSASHAVSVSRPDAVSDLIIRAAKQ</sequence>
<keyword evidence="2" id="KW-0378">Hydrolase</keyword>
<evidence type="ECO:0000313" key="2">
    <source>
        <dbReference type="EMBL" id="MBF6299119.1"/>
    </source>
</evidence>